<evidence type="ECO:0000313" key="2">
    <source>
        <dbReference type="Proteomes" id="UP000001861"/>
    </source>
</evidence>
<accession>A8N8T5</accession>
<keyword evidence="2" id="KW-1185">Reference proteome</keyword>
<sequence>MCIVLGRVQDPKAKTDNRPVESTAMHTTELNIEGKEDGELSRLPQAILHFSIPTRLKRPIVAGSDADSVIPLVTRPFIASTKAGFDIAGPDLPFLGTKEPYVSGVSCECSATSTIPDAPQLDVHER</sequence>
<proteinExistence type="predicted"/>
<gene>
    <name evidence="1" type="ORF">CC1G_00810</name>
</gene>
<comment type="caution">
    <text evidence="1">The sequence shown here is derived from an EMBL/GenBank/DDBJ whole genome shotgun (WGS) entry which is preliminary data.</text>
</comment>
<dbReference type="RefSeq" id="XP_001831263.2">
    <property type="nucleotide sequence ID" value="XM_001831211.2"/>
</dbReference>
<dbReference type="Proteomes" id="UP000001861">
    <property type="component" value="Unassembled WGS sequence"/>
</dbReference>
<organism evidence="1 2">
    <name type="scientific">Coprinopsis cinerea (strain Okayama-7 / 130 / ATCC MYA-4618 / FGSC 9003)</name>
    <name type="common">Inky cap fungus</name>
    <name type="synonym">Hormographiella aspergillata</name>
    <dbReference type="NCBI Taxonomy" id="240176"/>
    <lineage>
        <taxon>Eukaryota</taxon>
        <taxon>Fungi</taxon>
        <taxon>Dikarya</taxon>
        <taxon>Basidiomycota</taxon>
        <taxon>Agaricomycotina</taxon>
        <taxon>Agaricomycetes</taxon>
        <taxon>Agaricomycetidae</taxon>
        <taxon>Agaricales</taxon>
        <taxon>Agaricineae</taxon>
        <taxon>Psathyrellaceae</taxon>
        <taxon>Coprinopsis</taxon>
    </lineage>
</organism>
<dbReference type="VEuPathDB" id="FungiDB:CC1G_00810"/>
<dbReference type="HOGENOM" id="CLU_1981510_0_0_1"/>
<dbReference type="GeneID" id="6007727"/>
<evidence type="ECO:0000313" key="1">
    <source>
        <dbReference type="EMBL" id="EAU90426.2"/>
    </source>
</evidence>
<dbReference type="InParanoid" id="A8N8T5"/>
<dbReference type="KEGG" id="cci:CC1G_00810"/>
<name>A8N8T5_COPC7</name>
<dbReference type="AlphaFoldDB" id="A8N8T5"/>
<dbReference type="EMBL" id="AACS02000007">
    <property type="protein sequence ID" value="EAU90426.2"/>
    <property type="molecule type" value="Genomic_DNA"/>
</dbReference>
<protein>
    <submittedName>
        <fullName evidence="1">Uncharacterized protein</fullName>
    </submittedName>
</protein>
<reference evidence="1 2" key="1">
    <citation type="journal article" date="2010" name="Proc. Natl. Acad. Sci. U.S.A.">
        <title>Insights into evolution of multicellular fungi from the assembled chromosomes of the mushroom Coprinopsis cinerea (Coprinus cinereus).</title>
        <authorList>
            <person name="Stajich J.E."/>
            <person name="Wilke S.K."/>
            <person name="Ahren D."/>
            <person name="Au C.H."/>
            <person name="Birren B.W."/>
            <person name="Borodovsky M."/>
            <person name="Burns C."/>
            <person name="Canback B."/>
            <person name="Casselton L.A."/>
            <person name="Cheng C.K."/>
            <person name="Deng J."/>
            <person name="Dietrich F.S."/>
            <person name="Fargo D.C."/>
            <person name="Farman M.L."/>
            <person name="Gathman A.C."/>
            <person name="Goldberg J."/>
            <person name="Guigo R."/>
            <person name="Hoegger P.J."/>
            <person name="Hooker J.B."/>
            <person name="Huggins A."/>
            <person name="James T.Y."/>
            <person name="Kamada T."/>
            <person name="Kilaru S."/>
            <person name="Kodira C."/>
            <person name="Kues U."/>
            <person name="Kupfer D."/>
            <person name="Kwan H.S."/>
            <person name="Lomsadze A."/>
            <person name="Li W."/>
            <person name="Lilly W.W."/>
            <person name="Ma L.J."/>
            <person name="Mackey A.J."/>
            <person name="Manning G."/>
            <person name="Martin F."/>
            <person name="Muraguchi H."/>
            <person name="Natvig D.O."/>
            <person name="Palmerini H."/>
            <person name="Ramesh M.A."/>
            <person name="Rehmeyer C.J."/>
            <person name="Roe B.A."/>
            <person name="Shenoy N."/>
            <person name="Stanke M."/>
            <person name="Ter-Hovhannisyan V."/>
            <person name="Tunlid A."/>
            <person name="Velagapudi R."/>
            <person name="Vision T.J."/>
            <person name="Zeng Q."/>
            <person name="Zolan M.E."/>
            <person name="Pukkila P.J."/>
        </authorList>
    </citation>
    <scope>NUCLEOTIDE SEQUENCE [LARGE SCALE GENOMIC DNA]</scope>
    <source>
        <strain evidence="2">Okayama-7 / 130 / ATCC MYA-4618 / FGSC 9003</strain>
    </source>
</reference>